<keyword evidence="3" id="KW-1185">Reference proteome</keyword>
<dbReference type="Pfam" id="PF04230">
    <property type="entry name" value="PS_pyruv_trans"/>
    <property type="match status" value="1"/>
</dbReference>
<dbReference type="PANTHER" id="PTHR36836">
    <property type="entry name" value="COLANIC ACID BIOSYNTHESIS PROTEIN WCAK"/>
    <property type="match status" value="1"/>
</dbReference>
<dbReference type="Proteomes" id="UP000298484">
    <property type="component" value="Unassembled WGS sequence"/>
</dbReference>
<organism evidence="2 3">
    <name type="scientific">Lentibacillus salicampi</name>
    <dbReference type="NCBI Taxonomy" id="175306"/>
    <lineage>
        <taxon>Bacteria</taxon>
        <taxon>Bacillati</taxon>
        <taxon>Bacillota</taxon>
        <taxon>Bacilli</taxon>
        <taxon>Bacillales</taxon>
        <taxon>Bacillaceae</taxon>
        <taxon>Lentibacillus</taxon>
    </lineage>
</organism>
<evidence type="ECO:0000313" key="3">
    <source>
        <dbReference type="Proteomes" id="UP000298484"/>
    </source>
</evidence>
<dbReference type="GO" id="GO:0016740">
    <property type="term" value="F:transferase activity"/>
    <property type="evidence" value="ECO:0007669"/>
    <property type="project" value="UniProtKB-KW"/>
</dbReference>
<gene>
    <name evidence="2" type="ORF">E4U82_08835</name>
</gene>
<dbReference type="OrthoDB" id="3188137at2"/>
<reference evidence="2 3" key="1">
    <citation type="submission" date="2019-03" db="EMBL/GenBank/DDBJ databases">
        <title>Genome sequence of Lentibacillus salicampi ATCC BAA-719.</title>
        <authorList>
            <person name="Maclea K.S."/>
            <person name="Simoes Junior M."/>
        </authorList>
    </citation>
    <scope>NUCLEOTIDE SEQUENCE [LARGE SCALE GENOMIC DNA]</scope>
    <source>
        <strain evidence="2 3">ATCC BAA-719</strain>
    </source>
</reference>
<keyword evidence="2" id="KW-0808">Transferase</keyword>
<comment type="caution">
    <text evidence="2">The sequence shown here is derived from an EMBL/GenBank/DDBJ whole genome shotgun (WGS) entry which is preliminary data.</text>
</comment>
<dbReference type="PANTHER" id="PTHR36836:SF1">
    <property type="entry name" value="COLANIC ACID BIOSYNTHESIS PROTEIN WCAK"/>
    <property type="match status" value="1"/>
</dbReference>
<evidence type="ECO:0000313" key="2">
    <source>
        <dbReference type="EMBL" id="TFJ93043.1"/>
    </source>
</evidence>
<dbReference type="AlphaFoldDB" id="A0A4Y9AB64"/>
<sequence>MQKRVMIYAYTNFNLGDDLFIKILCERYPDTQFALYAPREYKYSFRTYENISIYSSDNFFVRLLNYGIRKVGIEHSTSSIIAKNCDAVVRIGGSVFMQKSNWAGMPKYKQNIKEKPFYVLGANFGPFSDDQYYKDHYELFKKYTDICFRDTYSYKLFEDLPNVRKADDIVFQLNNQQPDLSNDHILISVIKPSFRKNLMGYDDVYYERIKDITVQFAKKGYKVTLMSFCEKEGDQEAVEAILHKVPIEIQESVNKYYYKFNIEEALDIVASSACVVATRFHAMILGWVFNKPVFPIAYSEKMNNVMNDIDFQGSYINLKEIGNLNPVEVYESMETNFVDISVQAKNAENHFKKLDGYLLGYSP</sequence>
<dbReference type="EMBL" id="SRHY01000011">
    <property type="protein sequence ID" value="TFJ93043.1"/>
    <property type="molecule type" value="Genomic_DNA"/>
</dbReference>
<name>A0A4Y9AB64_9BACI</name>
<dbReference type="InterPro" id="IPR007345">
    <property type="entry name" value="Polysacch_pyruvyl_Trfase"/>
</dbReference>
<proteinExistence type="predicted"/>
<accession>A0A4Y9AB64</accession>
<protein>
    <submittedName>
        <fullName evidence="2">Polysaccharide pyruvyl transferase family protein</fullName>
    </submittedName>
</protein>
<evidence type="ECO:0000259" key="1">
    <source>
        <dbReference type="Pfam" id="PF04230"/>
    </source>
</evidence>
<dbReference type="RefSeq" id="WP_135109837.1">
    <property type="nucleotide sequence ID" value="NZ_SRHY01000011.1"/>
</dbReference>
<feature type="domain" description="Polysaccharide pyruvyl transferase" evidence="1">
    <location>
        <begin position="14"/>
        <end position="299"/>
    </location>
</feature>